<proteinExistence type="inferred from homology"/>
<comment type="catalytic activity">
    <reaction evidence="7 8">
        <text>L-2,4-diaminobutanoate + acetyl-CoA = (2S)-4-acetamido-2-aminobutanoate + CoA + H(+)</text>
        <dbReference type="Rhea" id="RHEA:16901"/>
        <dbReference type="ChEBI" id="CHEBI:15378"/>
        <dbReference type="ChEBI" id="CHEBI:57287"/>
        <dbReference type="ChEBI" id="CHEBI:57288"/>
        <dbReference type="ChEBI" id="CHEBI:58761"/>
        <dbReference type="ChEBI" id="CHEBI:58929"/>
        <dbReference type="EC" id="2.3.1.178"/>
    </reaction>
</comment>
<dbReference type="InterPro" id="IPR016181">
    <property type="entry name" value="Acyl_CoA_acyltransferase"/>
</dbReference>
<dbReference type="CDD" id="cd04301">
    <property type="entry name" value="NAT_SF"/>
    <property type="match status" value="1"/>
</dbReference>
<dbReference type="EC" id="2.3.1.178" evidence="3 8"/>
<keyword evidence="11" id="KW-1185">Reference proteome</keyword>
<comment type="function">
    <text evidence="8">Catalyzes the acetylation of L-2,4-diaminobutyrate (DABA) to gamma-N-acetyl-alpha,gamma-diaminobutyric acid (ADABA) with acetyl coenzyme A.</text>
</comment>
<evidence type="ECO:0000259" key="9">
    <source>
        <dbReference type="PROSITE" id="PS51186"/>
    </source>
</evidence>
<name>A0ABS0C0C4_9GAMM</name>
<keyword evidence="5 8" id="KW-0808">Transferase</keyword>
<keyword evidence="6 8" id="KW-0012">Acyltransferase</keyword>
<evidence type="ECO:0000256" key="3">
    <source>
        <dbReference type="ARBA" id="ARBA00012355"/>
    </source>
</evidence>
<comment type="similarity">
    <text evidence="2 8">Belongs to the acetyltransferase family. EctA subfamily.</text>
</comment>
<dbReference type="Proteomes" id="UP001193680">
    <property type="component" value="Unassembled WGS sequence"/>
</dbReference>
<dbReference type="InterPro" id="IPR012772">
    <property type="entry name" value="Ectoine_EctA"/>
</dbReference>
<evidence type="ECO:0000313" key="10">
    <source>
        <dbReference type="EMBL" id="MBF6058745.1"/>
    </source>
</evidence>
<evidence type="ECO:0000256" key="4">
    <source>
        <dbReference type="ARBA" id="ARBA00017935"/>
    </source>
</evidence>
<gene>
    <name evidence="8 10" type="primary">ectA</name>
    <name evidence="10" type="ORF">H8792_010370</name>
</gene>
<evidence type="ECO:0000313" key="11">
    <source>
        <dbReference type="Proteomes" id="UP001193680"/>
    </source>
</evidence>
<dbReference type="Pfam" id="PF00583">
    <property type="entry name" value="Acetyltransf_1"/>
    <property type="match status" value="1"/>
</dbReference>
<evidence type="ECO:0000256" key="6">
    <source>
        <dbReference type="ARBA" id="ARBA00023315"/>
    </source>
</evidence>
<dbReference type="GO" id="GO:0033816">
    <property type="term" value="F:diaminobutyrate acetyltransferase activity"/>
    <property type="evidence" value="ECO:0007669"/>
    <property type="project" value="UniProtKB-EC"/>
</dbReference>
<dbReference type="NCBIfam" id="TIGR02406">
    <property type="entry name" value="ectoine_EctA"/>
    <property type="match status" value="1"/>
</dbReference>
<sequence length="182" mass="20483">MESDTNKNRPTIFRRPSLEDGIKIHQLISESPPLDVNSSYLYFLQSSHFAETCVVAENHQSLLGFVSGYLRPDQPDQLFVWQLAVAESGRGRGIGKGLIRRLIQQANAFSRQPLRSIACTISPSNQASQGVFKSLAKSFGLRLEIHPFLDKEHFAGQEHEAEDYYVLKAPHEQNLNEYLAGI</sequence>
<dbReference type="RefSeq" id="WP_185978892.1">
    <property type="nucleotide sequence ID" value="NZ_JACBGI020000026.1"/>
</dbReference>
<accession>A0ABS0C0C4</accession>
<evidence type="ECO:0000256" key="1">
    <source>
        <dbReference type="ARBA" id="ARBA00004978"/>
    </source>
</evidence>
<evidence type="ECO:0000256" key="5">
    <source>
        <dbReference type="ARBA" id="ARBA00022679"/>
    </source>
</evidence>
<dbReference type="EMBL" id="JACBGI020000026">
    <property type="protein sequence ID" value="MBF6058745.1"/>
    <property type="molecule type" value="Genomic_DNA"/>
</dbReference>
<comment type="pathway">
    <text evidence="1 8">Amine and polyamine biosynthesis; ectoine biosynthesis; L-ectoine from L-aspartate 4-semialdehyde: step 2/3.</text>
</comment>
<dbReference type="Gene3D" id="3.40.630.30">
    <property type="match status" value="1"/>
</dbReference>
<dbReference type="PROSITE" id="PS51186">
    <property type="entry name" value="GNAT"/>
    <property type="match status" value="1"/>
</dbReference>
<protein>
    <recommendedName>
        <fullName evidence="4 8">L-2,4-diaminobutyric acid acetyltransferase</fullName>
        <shortName evidence="8">DABA acetyltransferase</shortName>
        <ecNumber evidence="3 8">2.3.1.178</ecNumber>
    </recommendedName>
</protein>
<dbReference type="InterPro" id="IPR000182">
    <property type="entry name" value="GNAT_dom"/>
</dbReference>
<evidence type="ECO:0000256" key="8">
    <source>
        <dbReference type="RuleBase" id="RU365045"/>
    </source>
</evidence>
<reference evidence="10 11" key="1">
    <citation type="submission" date="2020-11" db="EMBL/GenBank/DDBJ databases">
        <title>Sulfur oxidizing isolate from Hospital Hole Sinkhole.</title>
        <authorList>
            <person name="Scott K.M."/>
        </authorList>
    </citation>
    <scope>NUCLEOTIDE SEQUENCE [LARGE SCALE GENOMIC DNA]</scope>
    <source>
        <strain evidence="10 11">HH1</strain>
    </source>
</reference>
<evidence type="ECO:0000256" key="2">
    <source>
        <dbReference type="ARBA" id="ARBA00010712"/>
    </source>
</evidence>
<comment type="caution">
    <text evidence="10">The sequence shown here is derived from an EMBL/GenBank/DDBJ whole genome shotgun (WGS) entry which is preliminary data.</text>
</comment>
<organism evidence="10 11">
    <name type="scientific">Thiomicrorhabdus heinhorstiae</name>
    <dbReference type="NCBI Taxonomy" id="2748010"/>
    <lineage>
        <taxon>Bacteria</taxon>
        <taxon>Pseudomonadati</taxon>
        <taxon>Pseudomonadota</taxon>
        <taxon>Gammaproteobacteria</taxon>
        <taxon>Thiotrichales</taxon>
        <taxon>Piscirickettsiaceae</taxon>
        <taxon>Thiomicrorhabdus</taxon>
    </lineage>
</organism>
<dbReference type="SUPFAM" id="SSF55729">
    <property type="entry name" value="Acyl-CoA N-acyltransferases (Nat)"/>
    <property type="match status" value="1"/>
</dbReference>
<feature type="domain" description="N-acetyltransferase" evidence="9">
    <location>
        <begin position="11"/>
        <end position="170"/>
    </location>
</feature>
<evidence type="ECO:0000256" key="7">
    <source>
        <dbReference type="ARBA" id="ARBA00048924"/>
    </source>
</evidence>